<comment type="caution">
    <text evidence="9">The sequence shown here is derived from an EMBL/GenBank/DDBJ whole genome shotgun (WGS) entry which is preliminary data.</text>
</comment>
<dbReference type="PANTHER" id="PTHR32096:SF80">
    <property type="entry name" value="WRKY TRANSCRIPTION FACTOR 27-RELATED"/>
    <property type="match status" value="1"/>
</dbReference>
<dbReference type="SUPFAM" id="SSF118290">
    <property type="entry name" value="WRKY DNA-binding domain"/>
    <property type="match status" value="1"/>
</dbReference>
<feature type="compositionally biased region" description="Polar residues" evidence="7">
    <location>
        <begin position="208"/>
        <end position="231"/>
    </location>
</feature>
<dbReference type="PANTHER" id="PTHR32096">
    <property type="entry name" value="WRKY TRANSCRIPTION FACTOR 30-RELATED-RELATED"/>
    <property type="match status" value="1"/>
</dbReference>
<evidence type="ECO:0000313" key="9">
    <source>
        <dbReference type="EMBL" id="KAH7550218.1"/>
    </source>
</evidence>
<dbReference type="InterPro" id="IPR003657">
    <property type="entry name" value="WRKY_dom"/>
</dbReference>
<keyword evidence="3" id="KW-0238">DNA-binding</keyword>
<keyword evidence="2" id="KW-0805">Transcription regulation</keyword>
<dbReference type="Proteomes" id="UP000827721">
    <property type="component" value="Unassembled WGS sequence"/>
</dbReference>
<comment type="subcellular location">
    <subcellularLocation>
        <location evidence="1">Nucleus</location>
    </subcellularLocation>
</comment>
<keyword evidence="10" id="KW-1185">Reference proteome</keyword>
<evidence type="ECO:0000256" key="2">
    <source>
        <dbReference type="ARBA" id="ARBA00023015"/>
    </source>
</evidence>
<reference evidence="9 10" key="1">
    <citation type="submission" date="2021-02" db="EMBL/GenBank/DDBJ databases">
        <title>Plant Genome Project.</title>
        <authorList>
            <person name="Zhang R.-G."/>
        </authorList>
    </citation>
    <scope>NUCLEOTIDE SEQUENCE [LARGE SCALE GENOMIC DNA]</scope>
    <source>
        <tissue evidence="9">Leaves</tissue>
    </source>
</reference>
<evidence type="ECO:0000256" key="4">
    <source>
        <dbReference type="ARBA" id="ARBA00023163"/>
    </source>
</evidence>
<keyword evidence="4" id="KW-0804">Transcription</keyword>
<evidence type="ECO:0000256" key="7">
    <source>
        <dbReference type="SAM" id="MobiDB-lite"/>
    </source>
</evidence>
<feature type="compositionally biased region" description="Basic residues" evidence="7">
    <location>
        <begin position="123"/>
        <end position="133"/>
    </location>
</feature>
<keyword evidence="6" id="KW-0175">Coiled coil</keyword>
<feature type="region of interest" description="Disordered" evidence="7">
    <location>
        <begin position="94"/>
        <end position="133"/>
    </location>
</feature>
<dbReference type="InterPro" id="IPR036576">
    <property type="entry name" value="WRKY_dom_sf"/>
</dbReference>
<dbReference type="InterPro" id="IPR044810">
    <property type="entry name" value="WRKY_plant"/>
</dbReference>
<dbReference type="SMART" id="SM00774">
    <property type="entry name" value="WRKY"/>
    <property type="match status" value="1"/>
</dbReference>
<feature type="region of interest" description="Disordered" evidence="7">
    <location>
        <begin position="202"/>
        <end position="234"/>
    </location>
</feature>
<evidence type="ECO:0000313" key="10">
    <source>
        <dbReference type="Proteomes" id="UP000827721"/>
    </source>
</evidence>
<organism evidence="9 10">
    <name type="scientific">Xanthoceras sorbifolium</name>
    <dbReference type="NCBI Taxonomy" id="99658"/>
    <lineage>
        <taxon>Eukaryota</taxon>
        <taxon>Viridiplantae</taxon>
        <taxon>Streptophyta</taxon>
        <taxon>Embryophyta</taxon>
        <taxon>Tracheophyta</taxon>
        <taxon>Spermatophyta</taxon>
        <taxon>Magnoliopsida</taxon>
        <taxon>eudicotyledons</taxon>
        <taxon>Gunneridae</taxon>
        <taxon>Pentapetalae</taxon>
        <taxon>rosids</taxon>
        <taxon>malvids</taxon>
        <taxon>Sapindales</taxon>
        <taxon>Sapindaceae</taxon>
        <taxon>Xanthoceroideae</taxon>
        <taxon>Xanthoceras</taxon>
    </lineage>
</organism>
<name>A0ABQ8H8H3_9ROSI</name>
<dbReference type="PROSITE" id="PS50811">
    <property type="entry name" value="WRKY"/>
    <property type="match status" value="1"/>
</dbReference>
<feature type="domain" description="WRKY" evidence="8">
    <location>
        <begin position="139"/>
        <end position="205"/>
    </location>
</feature>
<sequence length="321" mass="36182">MSEFVCMDWDLQAIVRGYNSTEEMISTSVMENPTPSCFAPLSLQQDGFSGFPDICETTTILNELEEFYKPFYPQTILTSSISVPSNTEVVKKPNKVVQKAHQHPLSGSTSGDSTDTDPEIKPRKSKKNQHKRVVVQQVTIDGLSADVWAWRKYGQKPIKGSPYPRSYYRCSSSKGCLARKQVERSRSDPGIFVITYSAEHNHAHPTRRSSLAGSTRSKSLMQRGPDTSTDQPLHEQTELAVVSTTTTPDNNLVTSIKEEEFTLQEDMKKLEERVQILFEDIEEENGIVMPDILFSDDLFPSLEDFDGLLLDQFPSNFDVRA</sequence>
<evidence type="ECO:0000256" key="3">
    <source>
        <dbReference type="ARBA" id="ARBA00023125"/>
    </source>
</evidence>
<evidence type="ECO:0000259" key="8">
    <source>
        <dbReference type="PROSITE" id="PS50811"/>
    </source>
</evidence>
<gene>
    <name evidence="9" type="ORF">JRO89_XS13G0156200</name>
</gene>
<proteinExistence type="predicted"/>
<evidence type="ECO:0000256" key="6">
    <source>
        <dbReference type="SAM" id="Coils"/>
    </source>
</evidence>
<evidence type="ECO:0000256" key="1">
    <source>
        <dbReference type="ARBA" id="ARBA00004123"/>
    </source>
</evidence>
<accession>A0ABQ8H8H3</accession>
<protein>
    <recommendedName>
        <fullName evidence="8">WRKY domain-containing protein</fullName>
    </recommendedName>
</protein>
<dbReference type="Pfam" id="PF03106">
    <property type="entry name" value="WRKY"/>
    <property type="match status" value="1"/>
</dbReference>
<keyword evidence="5" id="KW-0539">Nucleus</keyword>
<dbReference type="Gene3D" id="2.20.25.80">
    <property type="entry name" value="WRKY domain"/>
    <property type="match status" value="1"/>
</dbReference>
<feature type="coiled-coil region" evidence="6">
    <location>
        <begin position="253"/>
        <end position="287"/>
    </location>
</feature>
<evidence type="ECO:0000256" key="5">
    <source>
        <dbReference type="ARBA" id="ARBA00023242"/>
    </source>
</evidence>
<dbReference type="EMBL" id="JAFEMO010000013">
    <property type="protein sequence ID" value="KAH7550218.1"/>
    <property type="molecule type" value="Genomic_DNA"/>
</dbReference>